<keyword evidence="2" id="KW-1185">Reference proteome</keyword>
<proteinExistence type="predicted"/>
<reference evidence="1 2" key="1">
    <citation type="submission" date="2021-06" db="EMBL/GenBank/DDBJ databases">
        <authorList>
            <person name="Palmer J.M."/>
        </authorList>
    </citation>
    <scope>NUCLEOTIDE SEQUENCE [LARGE SCALE GENOMIC DNA]</scope>
    <source>
        <strain evidence="2">if_2019</strain>
        <tissue evidence="1">Muscle</tissue>
    </source>
</reference>
<name>A0ABV0VEI7_9TELE</name>
<protein>
    <submittedName>
        <fullName evidence="1">Uncharacterized protein</fullName>
    </submittedName>
</protein>
<organism evidence="1 2">
    <name type="scientific">Ilyodon furcidens</name>
    <name type="common">goldbreast splitfin</name>
    <dbReference type="NCBI Taxonomy" id="33524"/>
    <lineage>
        <taxon>Eukaryota</taxon>
        <taxon>Metazoa</taxon>
        <taxon>Chordata</taxon>
        <taxon>Craniata</taxon>
        <taxon>Vertebrata</taxon>
        <taxon>Euteleostomi</taxon>
        <taxon>Actinopterygii</taxon>
        <taxon>Neopterygii</taxon>
        <taxon>Teleostei</taxon>
        <taxon>Neoteleostei</taxon>
        <taxon>Acanthomorphata</taxon>
        <taxon>Ovalentaria</taxon>
        <taxon>Atherinomorphae</taxon>
        <taxon>Cyprinodontiformes</taxon>
        <taxon>Goodeidae</taxon>
        <taxon>Ilyodon</taxon>
    </lineage>
</organism>
<evidence type="ECO:0000313" key="1">
    <source>
        <dbReference type="EMBL" id="MEQ2255694.1"/>
    </source>
</evidence>
<evidence type="ECO:0000313" key="2">
    <source>
        <dbReference type="Proteomes" id="UP001482620"/>
    </source>
</evidence>
<sequence>MLRLKGSSNSALYRLYFQIVSSSPPGIPRNRKRFHKPKVKPARLLYVITALLRCGGLQILINVHERPLVDERSGCL</sequence>
<gene>
    <name evidence="1" type="ORF">ILYODFUR_016554</name>
</gene>
<comment type="caution">
    <text evidence="1">The sequence shown here is derived from an EMBL/GenBank/DDBJ whole genome shotgun (WGS) entry which is preliminary data.</text>
</comment>
<dbReference type="EMBL" id="JAHRIQ010105781">
    <property type="protein sequence ID" value="MEQ2255694.1"/>
    <property type="molecule type" value="Genomic_DNA"/>
</dbReference>
<accession>A0ABV0VEI7</accession>
<dbReference type="Proteomes" id="UP001482620">
    <property type="component" value="Unassembled WGS sequence"/>
</dbReference>